<sequence>MNNSYLNYYNVYDVFDAGAGIKEKDLFTEEQQLSFLPKAKFDGMEKLFSNIFNNDDVKSLIALIMVVLAINTESIISLVFVVISAFFVPVPSLIIAYCVAMYIKNPDGGYVGISALLMLASIITIYLTSSSRIPNGFRTVIDIILLVILGFYTIKVYGVDRQMRLNRQSCSKSMTPSYLEKMNPFQRHSNY</sequence>
<dbReference type="GO" id="GO:0019031">
    <property type="term" value="C:viral envelope"/>
    <property type="evidence" value="ECO:0007669"/>
    <property type="project" value="UniProtKB-KW"/>
</dbReference>
<organism evidence="10 11">
    <name type="scientific">Turkeypox virus</name>
    <dbReference type="NCBI Taxonomy" id="336486"/>
    <lineage>
        <taxon>Viruses</taxon>
        <taxon>Varidnaviria</taxon>
        <taxon>Bamfordvirae</taxon>
        <taxon>Nucleocytoviricota</taxon>
        <taxon>Pokkesviricetes</taxon>
        <taxon>Chitovirales</taxon>
        <taxon>Poxviridae</taxon>
        <taxon>Chordopoxvirinae</taxon>
        <taxon>Avipoxvirus</taxon>
        <taxon>Avipoxvirus turkeypox</taxon>
    </lineage>
</organism>
<dbReference type="Pfam" id="PF05313">
    <property type="entry name" value="Pox_P21"/>
    <property type="match status" value="1"/>
</dbReference>
<keyword evidence="8" id="KW-1015">Disulfide bond</keyword>
<keyword evidence="11" id="KW-1185">Reference proteome</keyword>
<evidence type="ECO:0000256" key="2">
    <source>
        <dbReference type="ARBA" id="ARBA00022553"/>
    </source>
</evidence>
<evidence type="ECO:0000256" key="6">
    <source>
        <dbReference type="ARBA" id="ARBA00022989"/>
    </source>
</evidence>
<dbReference type="OrthoDB" id="12819at10239"/>
<keyword evidence="3 9" id="KW-0812">Transmembrane</keyword>
<proteinExistence type="predicted"/>
<comment type="subcellular location">
    <subcellularLocation>
        <location evidence="1">Virion membrane</location>
        <topology evidence="1">Multi-pass membrane protein</topology>
    </subcellularLocation>
</comment>
<feature type="transmembrane region" description="Helical" evidence="9">
    <location>
        <begin position="75"/>
        <end position="103"/>
    </location>
</feature>
<protein>
    <submittedName>
        <fullName evidence="10">Phosphorylated virion membrane protein</fullName>
    </submittedName>
</protein>
<dbReference type="GeneID" id="26122822"/>
<name>A0A0M3PB62_9POXV</name>
<keyword evidence="6 9" id="KW-1133">Transmembrane helix</keyword>
<keyword evidence="2" id="KW-0597">Phosphoprotein</keyword>
<evidence type="ECO:0000256" key="5">
    <source>
        <dbReference type="ARBA" id="ARBA00022879"/>
    </source>
</evidence>
<keyword evidence="7 9" id="KW-0472">Membrane</keyword>
<feature type="transmembrane region" description="Helical" evidence="9">
    <location>
        <begin position="110"/>
        <end position="128"/>
    </location>
</feature>
<keyword evidence="5" id="KW-0261">Viral envelope protein</keyword>
<dbReference type="GO" id="GO:0016020">
    <property type="term" value="C:membrane"/>
    <property type="evidence" value="ECO:0007669"/>
    <property type="project" value="InterPro"/>
</dbReference>
<evidence type="ECO:0000256" key="4">
    <source>
        <dbReference type="ARBA" id="ARBA00022844"/>
    </source>
</evidence>
<dbReference type="InterPro" id="IPR007977">
    <property type="entry name" value="Poxvirus_OPG144"/>
</dbReference>
<evidence type="ECO:0000313" key="10">
    <source>
        <dbReference type="EMBL" id="ALA62506.1"/>
    </source>
</evidence>
<reference evidence="10 11" key="1">
    <citation type="journal article" date="2015" name="Infect. Genet. Evol.">
        <title>Unique genomic organization of a novel Avipoxvirus detected in turkey (Meleagris gallopavo).</title>
        <authorList>
            <person name="Banyai K."/>
            <person name="Palya V."/>
            <person name="Denes B."/>
            <person name="Glavits R."/>
            <person name="Ivanics E."/>
            <person name="Horvath B."/>
            <person name="Farkas S.L."/>
            <person name="Marton S."/>
            <person name="Balint A."/>
            <person name="Gyuranecz M."/>
            <person name="Erdelyi K."/>
            <person name="Dan A."/>
        </authorList>
    </citation>
    <scope>NUCLEOTIDE SEQUENCE [LARGE SCALE GENOMIC DNA]</scope>
    <source>
        <strain evidence="10 11">TKPV-HU1124/2011</strain>
    </source>
</reference>
<dbReference type="KEGG" id="vg:26122822"/>
<evidence type="ECO:0000256" key="1">
    <source>
        <dbReference type="ARBA" id="ARBA00004385"/>
    </source>
</evidence>
<keyword evidence="4" id="KW-0946">Virion</keyword>
<evidence type="ECO:0000313" key="11">
    <source>
        <dbReference type="Proteomes" id="UP000142477"/>
    </source>
</evidence>
<dbReference type="Proteomes" id="UP000142477">
    <property type="component" value="Segment"/>
</dbReference>
<dbReference type="EMBL" id="KP728110">
    <property type="protein sequence ID" value="ALA62506.1"/>
    <property type="molecule type" value="Genomic_DNA"/>
</dbReference>
<evidence type="ECO:0000256" key="8">
    <source>
        <dbReference type="ARBA" id="ARBA00023157"/>
    </source>
</evidence>
<feature type="transmembrane region" description="Helical" evidence="9">
    <location>
        <begin position="140"/>
        <end position="158"/>
    </location>
</feature>
<evidence type="ECO:0000256" key="7">
    <source>
        <dbReference type="ARBA" id="ARBA00023136"/>
    </source>
</evidence>
<evidence type="ECO:0000256" key="3">
    <source>
        <dbReference type="ARBA" id="ARBA00022692"/>
    </source>
</evidence>
<accession>A0A0M3PB62</accession>
<evidence type="ECO:0000256" key="9">
    <source>
        <dbReference type="SAM" id="Phobius"/>
    </source>
</evidence>
<dbReference type="GO" id="GO:0055036">
    <property type="term" value="C:virion membrane"/>
    <property type="evidence" value="ECO:0007669"/>
    <property type="project" value="UniProtKB-SubCell"/>
</dbReference>
<dbReference type="RefSeq" id="YP_009177153.1">
    <property type="nucleotide sequence ID" value="NC_028238.1"/>
</dbReference>